<dbReference type="SUPFAM" id="SSF46689">
    <property type="entry name" value="Homeodomain-like"/>
    <property type="match status" value="2"/>
</dbReference>
<dbReference type="InterPro" id="IPR032783">
    <property type="entry name" value="AraC_lig"/>
</dbReference>
<feature type="domain" description="HTH araC/xylS-type" evidence="4">
    <location>
        <begin position="190"/>
        <end position="291"/>
    </location>
</feature>
<name>A0A6S7CEB2_9BURK</name>
<accession>A0A6S7CEB2</accession>
<dbReference type="SMART" id="SM00342">
    <property type="entry name" value="HTH_ARAC"/>
    <property type="match status" value="1"/>
</dbReference>
<evidence type="ECO:0000313" key="6">
    <source>
        <dbReference type="Proteomes" id="UP000494203"/>
    </source>
</evidence>
<dbReference type="PANTHER" id="PTHR46796">
    <property type="entry name" value="HTH-TYPE TRANSCRIPTIONAL ACTIVATOR RHAS-RELATED"/>
    <property type="match status" value="1"/>
</dbReference>
<protein>
    <submittedName>
        <fullName evidence="5">RCS-specific HTH-type transcriptional activator RclR</fullName>
    </submittedName>
</protein>
<keyword evidence="3" id="KW-0804">Transcription</keyword>
<dbReference type="AlphaFoldDB" id="A0A6S7CEB2"/>
<dbReference type="Proteomes" id="UP000494203">
    <property type="component" value="Unassembled WGS sequence"/>
</dbReference>
<reference evidence="5 6" key="1">
    <citation type="submission" date="2020-04" db="EMBL/GenBank/DDBJ databases">
        <authorList>
            <person name="De Canck E."/>
        </authorList>
    </citation>
    <scope>NUCLEOTIDE SEQUENCE [LARGE SCALE GENOMIC DNA]</scope>
    <source>
        <strain evidence="5 6">LMG 26788</strain>
    </source>
</reference>
<keyword evidence="1" id="KW-0805">Transcription regulation</keyword>
<dbReference type="GO" id="GO:0003700">
    <property type="term" value="F:DNA-binding transcription factor activity"/>
    <property type="evidence" value="ECO:0007669"/>
    <property type="project" value="InterPro"/>
</dbReference>
<dbReference type="GO" id="GO:0043565">
    <property type="term" value="F:sequence-specific DNA binding"/>
    <property type="evidence" value="ECO:0007669"/>
    <property type="project" value="InterPro"/>
</dbReference>
<dbReference type="PROSITE" id="PS00041">
    <property type="entry name" value="HTH_ARAC_FAMILY_1"/>
    <property type="match status" value="1"/>
</dbReference>
<evidence type="ECO:0000256" key="1">
    <source>
        <dbReference type="ARBA" id="ARBA00023015"/>
    </source>
</evidence>
<dbReference type="InterPro" id="IPR018062">
    <property type="entry name" value="HTH_AraC-typ_CS"/>
</dbReference>
<dbReference type="PROSITE" id="PS01124">
    <property type="entry name" value="HTH_ARAC_FAMILY_2"/>
    <property type="match status" value="1"/>
</dbReference>
<dbReference type="InterPro" id="IPR009057">
    <property type="entry name" value="Homeodomain-like_sf"/>
</dbReference>
<dbReference type="Pfam" id="PF12852">
    <property type="entry name" value="Cupin_6"/>
    <property type="match status" value="1"/>
</dbReference>
<dbReference type="Gene3D" id="1.10.10.60">
    <property type="entry name" value="Homeodomain-like"/>
    <property type="match status" value="2"/>
</dbReference>
<evidence type="ECO:0000313" key="5">
    <source>
        <dbReference type="EMBL" id="CAB3845164.1"/>
    </source>
</evidence>
<gene>
    <name evidence="5" type="primary">rclR_2</name>
    <name evidence="5" type="ORF">LMG26788_01465</name>
</gene>
<keyword evidence="2" id="KW-0238">DNA-binding</keyword>
<dbReference type="EMBL" id="CADIKZ010000003">
    <property type="protein sequence ID" value="CAB3845164.1"/>
    <property type="molecule type" value="Genomic_DNA"/>
</dbReference>
<dbReference type="PANTHER" id="PTHR46796:SF7">
    <property type="entry name" value="ARAC FAMILY TRANSCRIPTIONAL REGULATOR"/>
    <property type="match status" value="1"/>
</dbReference>
<evidence type="ECO:0000256" key="2">
    <source>
        <dbReference type="ARBA" id="ARBA00023125"/>
    </source>
</evidence>
<dbReference type="InterPro" id="IPR018060">
    <property type="entry name" value="HTH_AraC"/>
</dbReference>
<evidence type="ECO:0000259" key="4">
    <source>
        <dbReference type="PROSITE" id="PS01124"/>
    </source>
</evidence>
<proteinExistence type="predicted"/>
<dbReference type="InterPro" id="IPR050204">
    <property type="entry name" value="AraC_XylS_family_regulators"/>
</dbReference>
<evidence type="ECO:0000256" key="3">
    <source>
        <dbReference type="ARBA" id="ARBA00023163"/>
    </source>
</evidence>
<dbReference type="InterPro" id="IPR020449">
    <property type="entry name" value="Tscrpt_reg_AraC-type_HTH"/>
</dbReference>
<organism evidence="5 6">
    <name type="scientific">Achromobacter pulmonis</name>
    <dbReference type="NCBI Taxonomy" id="1389932"/>
    <lineage>
        <taxon>Bacteria</taxon>
        <taxon>Pseudomonadati</taxon>
        <taxon>Pseudomonadota</taxon>
        <taxon>Betaproteobacteria</taxon>
        <taxon>Burkholderiales</taxon>
        <taxon>Alcaligenaceae</taxon>
        <taxon>Achromobacter</taxon>
    </lineage>
</organism>
<dbReference type="PRINTS" id="PR00032">
    <property type="entry name" value="HTHARAC"/>
</dbReference>
<keyword evidence="6" id="KW-1185">Reference proteome</keyword>
<dbReference type="Pfam" id="PF12833">
    <property type="entry name" value="HTH_18"/>
    <property type="match status" value="1"/>
</dbReference>
<sequence length="297" mass="31676">MQGSLDVRCHFRAPWVIDHPAAAPGVVPYHLVLSGTAWLDGSDETATPLNIGDVALFPRGRAHRLYTGAPADASPSRLVPSVSSLMQRVNDGDGPVTDILCGEFAPISGVPNAMVAALPDTVVIRGDAHASGIADLRALIDMLRKETETPRPGSDIVVSQLASVLFALLIRAWLEQAPAVSGLYALLGERRLQPALHGMLAAPERDWSLEDMARECNMSRATLARLFQQVSGTTPAVLLLQTRMAHASAMLKRGGVSVAAVGEAVGYQSEAAFHRVFKRYFGIGPGKYRQGIAAQIN</sequence>